<reference evidence="3 4" key="1">
    <citation type="journal article" date="2013" name="BMC Genomics">
        <title>The miniature genome of a carnivorous plant Genlisea aurea contains a low number of genes and short non-coding sequences.</title>
        <authorList>
            <person name="Leushkin E.V."/>
            <person name="Sutormin R.A."/>
            <person name="Nabieva E.R."/>
            <person name="Penin A.A."/>
            <person name="Kondrashov A.S."/>
            <person name="Logacheva M.D."/>
        </authorList>
    </citation>
    <scope>NUCLEOTIDE SEQUENCE [LARGE SCALE GENOMIC DNA]</scope>
</reference>
<dbReference type="InterPro" id="IPR001841">
    <property type="entry name" value="Znf_RING"/>
</dbReference>
<dbReference type="Proteomes" id="UP000015453">
    <property type="component" value="Unassembled WGS sequence"/>
</dbReference>
<feature type="domain" description="RING-type" evidence="2">
    <location>
        <begin position="8"/>
        <end position="50"/>
    </location>
</feature>
<dbReference type="AlphaFoldDB" id="S8DLF7"/>
<gene>
    <name evidence="3" type="ORF">M569_11061</name>
</gene>
<keyword evidence="1" id="KW-0862">Zinc</keyword>
<dbReference type="InterPro" id="IPR045899">
    <property type="entry name" value="ATL71-like"/>
</dbReference>
<accession>S8DLF7</accession>
<dbReference type="PANTHER" id="PTHR46719">
    <property type="entry name" value="TRANSCRIPTION FACTOR C2H2 FAMILY-RELATED"/>
    <property type="match status" value="1"/>
</dbReference>
<dbReference type="Pfam" id="PF13639">
    <property type="entry name" value="zf-RING_2"/>
    <property type="match status" value="1"/>
</dbReference>
<protein>
    <recommendedName>
        <fullName evidence="2">RING-type domain-containing protein</fullName>
    </recommendedName>
</protein>
<dbReference type="GO" id="GO:0008270">
    <property type="term" value="F:zinc ion binding"/>
    <property type="evidence" value="ECO:0007669"/>
    <property type="project" value="UniProtKB-KW"/>
</dbReference>
<dbReference type="SUPFAM" id="SSF57850">
    <property type="entry name" value="RING/U-box"/>
    <property type="match status" value="1"/>
</dbReference>
<dbReference type="PANTHER" id="PTHR46719:SF7">
    <property type="entry name" value="RING-H2 FINGER PROTEIN ATL71-RELATED"/>
    <property type="match status" value="1"/>
</dbReference>
<keyword evidence="1" id="KW-0863">Zinc-finger</keyword>
<dbReference type="PROSITE" id="PS50089">
    <property type="entry name" value="ZF_RING_2"/>
    <property type="match status" value="1"/>
</dbReference>
<feature type="non-terminal residue" evidence="3">
    <location>
        <position position="50"/>
    </location>
</feature>
<name>S8DLF7_9LAMI</name>
<dbReference type="EMBL" id="AUSU01005291">
    <property type="protein sequence ID" value="EPS63723.1"/>
    <property type="molecule type" value="Genomic_DNA"/>
</dbReference>
<evidence type="ECO:0000313" key="3">
    <source>
        <dbReference type="EMBL" id="EPS63723.1"/>
    </source>
</evidence>
<feature type="non-terminal residue" evidence="3">
    <location>
        <position position="1"/>
    </location>
</feature>
<keyword evidence="1" id="KW-0479">Metal-binding</keyword>
<keyword evidence="4" id="KW-1185">Reference proteome</keyword>
<sequence>DGGGGGGCVICLADYEKSDEVRVLRDCGHLFHTHCVDPWLSAHATCPVCR</sequence>
<evidence type="ECO:0000259" key="2">
    <source>
        <dbReference type="PROSITE" id="PS50089"/>
    </source>
</evidence>
<organism evidence="3 4">
    <name type="scientific">Genlisea aurea</name>
    <dbReference type="NCBI Taxonomy" id="192259"/>
    <lineage>
        <taxon>Eukaryota</taxon>
        <taxon>Viridiplantae</taxon>
        <taxon>Streptophyta</taxon>
        <taxon>Embryophyta</taxon>
        <taxon>Tracheophyta</taxon>
        <taxon>Spermatophyta</taxon>
        <taxon>Magnoliopsida</taxon>
        <taxon>eudicotyledons</taxon>
        <taxon>Gunneridae</taxon>
        <taxon>Pentapetalae</taxon>
        <taxon>asterids</taxon>
        <taxon>lamiids</taxon>
        <taxon>Lamiales</taxon>
        <taxon>Lentibulariaceae</taxon>
        <taxon>Genlisea</taxon>
    </lineage>
</organism>
<evidence type="ECO:0000313" key="4">
    <source>
        <dbReference type="Proteomes" id="UP000015453"/>
    </source>
</evidence>
<comment type="caution">
    <text evidence="3">The sequence shown here is derived from an EMBL/GenBank/DDBJ whole genome shotgun (WGS) entry which is preliminary data.</text>
</comment>
<dbReference type="SMART" id="SM00184">
    <property type="entry name" value="RING"/>
    <property type="match status" value="1"/>
</dbReference>
<dbReference type="Gene3D" id="3.30.40.10">
    <property type="entry name" value="Zinc/RING finger domain, C3HC4 (zinc finger)"/>
    <property type="match status" value="1"/>
</dbReference>
<proteinExistence type="predicted"/>
<evidence type="ECO:0000256" key="1">
    <source>
        <dbReference type="PROSITE-ProRule" id="PRU00175"/>
    </source>
</evidence>
<dbReference type="InterPro" id="IPR013083">
    <property type="entry name" value="Znf_RING/FYVE/PHD"/>
</dbReference>
<dbReference type="OrthoDB" id="8062037at2759"/>